<sequence precursor="true">MLQILLALALANSIHAPQGAANTPPPRQFDFWIGEWAVHNRHLQEDGTWSEGEDTRARITPVCDGAAILEEWCGPWYGSFQNGFSLRAFDPTTERWKLVLFWTTTGRGAFGSLGGRFRHGRGEFFAGSPRGTWTRYSFSDALANSTRWDSATSVDGGQSWKTDWIMEFTRTRTAGEVTQERLFEEDWNAGQVAPDAAARELDWTLGEWKGLAVRRDGGGEVELQARLRVRLLNKDALVLGVLELDRGDEHEERLAVRGFEAGAGAWRTWRLESDDPVLRTAQPEEGATGPTAWTYRLDEAGQTLRVRVERLGEGRMRRTETVADSSGEVVEELVVELERG</sequence>
<accession>A0A518BQQ3</accession>
<organism evidence="2 3">
    <name type="scientific">Engelhardtia mirabilis</name>
    <dbReference type="NCBI Taxonomy" id="2528011"/>
    <lineage>
        <taxon>Bacteria</taxon>
        <taxon>Pseudomonadati</taxon>
        <taxon>Planctomycetota</taxon>
        <taxon>Planctomycetia</taxon>
        <taxon>Planctomycetia incertae sedis</taxon>
        <taxon>Engelhardtia</taxon>
    </lineage>
</organism>
<evidence type="ECO:0000256" key="1">
    <source>
        <dbReference type="SAM" id="SignalP"/>
    </source>
</evidence>
<keyword evidence="1" id="KW-0732">Signal</keyword>
<feature type="signal peptide" evidence="1">
    <location>
        <begin position="1"/>
        <end position="20"/>
    </location>
</feature>
<dbReference type="RefSeq" id="WP_145069083.1">
    <property type="nucleotide sequence ID" value="NZ_CP036287.1"/>
</dbReference>
<evidence type="ECO:0008006" key="4">
    <source>
        <dbReference type="Google" id="ProtNLM"/>
    </source>
</evidence>
<protein>
    <recommendedName>
        <fullName evidence="4">DUF1579 domain-containing protein</fullName>
    </recommendedName>
</protein>
<keyword evidence="3" id="KW-1185">Reference proteome</keyword>
<evidence type="ECO:0000313" key="3">
    <source>
        <dbReference type="Proteomes" id="UP000316921"/>
    </source>
</evidence>
<dbReference type="KEGG" id="pbap:Pla133_44230"/>
<gene>
    <name evidence="2" type="ORF">Pla133_44230</name>
</gene>
<name>A0A518BQQ3_9BACT</name>
<reference evidence="2 3" key="1">
    <citation type="submission" date="2019-02" db="EMBL/GenBank/DDBJ databases">
        <title>Deep-cultivation of Planctomycetes and their phenomic and genomic characterization uncovers novel biology.</title>
        <authorList>
            <person name="Wiegand S."/>
            <person name="Jogler M."/>
            <person name="Boedeker C."/>
            <person name="Pinto D."/>
            <person name="Vollmers J."/>
            <person name="Rivas-Marin E."/>
            <person name="Kohn T."/>
            <person name="Peeters S.H."/>
            <person name="Heuer A."/>
            <person name="Rast P."/>
            <person name="Oberbeckmann S."/>
            <person name="Bunk B."/>
            <person name="Jeske O."/>
            <person name="Meyerdierks A."/>
            <person name="Storesund J.E."/>
            <person name="Kallscheuer N."/>
            <person name="Luecker S."/>
            <person name="Lage O.M."/>
            <person name="Pohl T."/>
            <person name="Merkel B.J."/>
            <person name="Hornburger P."/>
            <person name="Mueller R.-W."/>
            <person name="Bruemmer F."/>
            <person name="Labrenz M."/>
            <person name="Spormann A.M."/>
            <person name="Op den Camp H."/>
            <person name="Overmann J."/>
            <person name="Amann R."/>
            <person name="Jetten M.S.M."/>
            <person name="Mascher T."/>
            <person name="Medema M.H."/>
            <person name="Devos D.P."/>
            <person name="Kaster A.-K."/>
            <person name="Ovreas L."/>
            <person name="Rohde M."/>
            <person name="Galperin M.Y."/>
            <person name="Jogler C."/>
        </authorList>
    </citation>
    <scope>NUCLEOTIDE SEQUENCE [LARGE SCALE GENOMIC DNA]</scope>
    <source>
        <strain evidence="2 3">Pla133</strain>
    </source>
</reference>
<dbReference type="EMBL" id="CP036287">
    <property type="protein sequence ID" value="QDU69304.1"/>
    <property type="molecule type" value="Genomic_DNA"/>
</dbReference>
<proteinExistence type="predicted"/>
<evidence type="ECO:0000313" key="2">
    <source>
        <dbReference type="EMBL" id="QDU69304.1"/>
    </source>
</evidence>
<feature type="chain" id="PRO_5022074328" description="DUF1579 domain-containing protein" evidence="1">
    <location>
        <begin position="21"/>
        <end position="340"/>
    </location>
</feature>
<dbReference type="AlphaFoldDB" id="A0A518BQQ3"/>
<dbReference type="Proteomes" id="UP000316921">
    <property type="component" value="Chromosome"/>
</dbReference>